<dbReference type="Pfam" id="PF07707">
    <property type="entry name" value="BACK"/>
    <property type="match status" value="1"/>
</dbReference>
<feature type="domain" description="BTB" evidence="1">
    <location>
        <begin position="35"/>
        <end position="106"/>
    </location>
</feature>
<dbReference type="InterPro" id="IPR000210">
    <property type="entry name" value="BTB/POZ_dom"/>
</dbReference>
<organism evidence="2 3">
    <name type="scientific">Symbiodinium natans</name>
    <dbReference type="NCBI Taxonomy" id="878477"/>
    <lineage>
        <taxon>Eukaryota</taxon>
        <taxon>Sar</taxon>
        <taxon>Alveolata</taxon>
        <taxon>Dinophyceae</taxon>
        <taxon>Suessiales</taxon>
        <taxon>Symbiodiniaceae</taxon>
        <taxon>Symbiodinium</taxon>
    </lineage>
</organism>
<comment type="caution">
    <text evidence="2">The sequence shown here is derived from an EMBL/GenBank/DDBJ whole genome shotgun (WGS) entry which is preliminary data.</text>
</comment>
<dbReference type="Gene3D" id="3.30.710.10">
    <property type="entry name" value="Potassium Channel Kv1.1, Chain A"/>
    <property type="match status" value="1"/>
</dbReference>
<dbReference type="SUPFAM" id="SSF63829">
    <property type="entry name" value="Calcium-dependent phosphotriesterase"/>
    <property type="match status" value="1"/>
</dbReference>
<dbReference type="AlphaFoldDB" id="A0A812TW16"/>
<dbReference type="InterPro" id="IPR011333">
    <property type="entry name" value="SKP1/BTB/POZ_sf"/>
</dbReference>
<dbReference type="Pfam" id="PF00651">
    <property type="entry name" value="BTB"/>
    <property type="match status" value="1"/>
</dbReference>
<keyword evidence="3" id="KW-1185">Reference proteome</keyword>
<dbReference type="Proteomes" id="UP000604046">
    <property type="component" value="Unassembled WGS sequence"/>
</dbReference>
<dbReference type="InterPro" id="IPR011042">
    <property type="entry name" value="6-blade_b-propeller_TolB-like"/>
</dbReference>
<dbReference type="Gene3D" id="2.120.10.30">
    <property type="entry name" value="TolB, C-terminal domain"/>
    <property type="match status" value="1"/>
</dbReference>
<dbReference type="OrthoDB" id="6418787at2759"/>
<evidence type="ECO:0000313" key="3">
    <source>
        <dbReference type="Proteomes" id="UP000604046"/>
    </source>
</evidence>
<accession>A0A812TW16</accession>
<proteinExistence type="predicted"/>
<dbReference type="SMART" id="SM00225">
    <property type="entry name" value="BTB"/>
    <property type="match status" value="1"/>
</dbReference>
<dbReference type="InterPro" id="IPR011705">
    <property type="entry name" value="BACK"/>
</dbReference>
<evidence type="ECO:0000313" key="2">
    <source>
        <dbReference type="EMBL" id="CAE7551658.1"/>
    </source>
</evidence>
<sequence>MEAIETVELEHSNLAQHQASIMKQMRSFWMQRHLCDVVLKDIDGAEHCAHTALLSAASEVFRNLLGGSFLEASQVQRKQPVEIRASKAAVSALLDYIYSGQPKVDLETGLELLRLAEAYDLPKLASAIEAGLRVSLDGVKALRILQETHGLRGLKATCEEKIARSFEACSQHPDFGKISAVQLARILKREDLNVSREEVVLKGIFNWFSFSKDRHGFLGILLQHVDFESFSVENLLRIGRFTLSGPTAEELHRNVDEALQNRQRKRAQHTPNSHDFQPKRRCLKHWSPDLGASAEACWREVLPIQCHSLAWHEGHIYATDFEGNVLCWHPGDPATSVRKVVGEGVGTQGINDLGSSCDVSVSPSGEIFVLDYDHSRLVRFQDGCGHLVCGGIYSPGGLSCSPNGVLYWLVGRGVGPSQVQKLVGSTIQTVIASESLPKDLQFKAEAIFVTKDEVIYIIDGVSLIDGVSHRDRILRINPAESLEPTVVGQIPNAEGILRLWGLVVTEGGTIYAFDHDSGEVFAFRPGETSPSQVLQCPDSLHPVALLVHGRSLYVGIVDDYEEPTVVGVYEQSLPPELQLE</sequence>
<dbReference type="PANTHER" id="PTHR45632">
    <property type="entry name" value="LD33804P"/>
    <property type="match status" value="1"/>
</dbReference>
<name>A0A812TW16_9DINO</name>
<dbReference type="SUPFAM" id="SSF54695">
    <property type="entry name" value="POZ domain"/>
    <property type="match status" value="1"/>
</dbReference>
<dbReference type="EMBL" id="CAJNDS010002634">
    <property type="protein sequence ID" value="CAE7551658.1"/>
    <property type="molecule type" value="Genomic_DNA"/>
</dbReference>
<reference evidence="2" key="1">
    <citation type="submission" date="2021-02" db="EMBL/GenBank/DDBJ databases">
        <authorList>
            <person name="Dougan E. K."/>
            <person name="Rhodes N."/>
            <person name="Thang M."/>
            <person name="Chan C."/>
        </authorList>
    </citation>
    <scope>NUCLEOTIDE SEQUENCE</scope>
</reference>
<dbReference type="SMART" id="SM00875">
    <property type="entry name" value="BACK"/>
    <property type="match status" value="1"/>
</dbReference>
<dbReference type="PROSITE" id="PS50097">
    <property type="entry name" value="BTB"/>
    <property type="match status" value="1"/>
</dbReference>
<protein>
    <submittedName>
        <fullName evidence="2">Klhl24 protein</fullName>
    </submittedName>
</protein>
<dbReference type="CDD" id="cd18186">
    <property type="entry name" value="BTB_POZ_ZBTB_KLHL-like"/>
    <property type="match status" value="1"/>
</dbReference>
<evidence type="ECO:0000259" key="1">
    <source>
        <dbReference type="PROSITE" id="PS50097"/>
    </source>
</evidence>
<gene>
    <name evidence="2" type="primary">Klhl24</name>
    <name evidence="2" type="ORF">SNAT2548_LOCUS30984</name>
</gene>
<dbReference type="Gene3D" id="1.25.40.420">
    <property type="match status" value="1"/>
</dbReference>